<dbReference type="PROSITE" id="PS51732">
    <property type="entry name" value="ASN_GLN_ASE_3"/>
    <property type="match status" value="1"/>
</dbReference>
<dbReference type="PIRSF" id="PIRSF001220">
    <property type="entry name" value="L-ASNase_gatD"/>
    <property type="match status" value="1"/>
</dbReference>
<evidence type="ECO:0000259" key="5">
    <source>
        <dbReference type="Pfam" id="PF17763"/>
    </source>
</evidence>
<reference evidence="6 7" key="1">
    <citation type="submission" date="2019-06" db="EMBL/GenBank/DDBJ databases">
        <title>New taxonomy in bacterial strain CC-CFT640, isolated from vineyard.</title>
        <authorList>
            <person name="Lin S.-Y."/>
            <person name="Tsai C.-F."/>
            <person name="Young C.-C."/>
        </authorList>
    </citation>
    <scope>NUCLEOTIDE SEQUENCE [LARGE SCALE GENOMIC DNA]</scope>
    <source>
        <strain evidence="6 7">CC-CFT640</strain>
    </source>
</reference>
<dbReference type="Gene3D" id="3.40.50.40">
    <property type="match status" value="1"/>
</dbReference>
<dbReference type="InterPro" id="IPR040919">
    <property type="entry name" value="Asparaginase_C"/>
</dbReference>
<organism evidence="6 7">
    <name type="scientific">Vineibacter terrae</name>
    <dbReference type="NCBI Taxonomy" id="2586908"/>
    <lineage>
        <taxon>Bacteria</taxon>
        <taxon>Pseudomonadati</taxon>
        <taxon>Pseudomonadota</taxon>
        <taxon>Alphaproteobacteria</taxon>
        <taxon>Hyphomicrobiales</taxon>
        <taxon>Vineibacter</taxon>
    </lineage>
</organism>
<proteinExistence type="inferred from homology"/>
<accession>A0A5C8PSS3</accession>
<dbReference type="InterPro" id="IPR027473">
    <property type="entry name" value="L-asparaginase_C"/>
</dbReference>
<evidence type="ECO:0000256" key="1">
    <source>
        <dbReference type="ARBA" id="ARBA00010518"/>
    </source>
</evidence>
<dbReference type="SFLD" id="SFLDS00057">
    <property type="entry name" value="Glutaminase/Asparaginase"/>
    <property type="match status" value="1"/>
</dbReference>
<sequence>MTKRRIHLLALGGTIATQPGEHGMKHGLDGDDLVRMVPGLDAVADVQARTVARTGSSNLTLDAVYALAAHIEAMVQQGACDGVVVTQGTDTLEETAFLLDLLLDVDIPVVMTAAMRNPALASADGPGNVLAAVRVAATPWATARRVGVLVAMLDHAHAALEVAKTQTSRLDAFHSPSAGPVATLAETRVVPLMQPVRDWKAVVSAIVGASPASRFAGAAPVALLWLGLGEHGALLDALLDGPRHLGYGGVVVGAMGGGHVPEPMVARLTMLAAQLPVVVASRTGGGPLLRHTYEGSGSEIALRAAGLIYAGRLPPLKARLLLDLLLRAGADRAAIAAAFDSTG</sequence>
<comment type="caution">
    <text evidence="6">The sequence shown here is derived from an EMBL/GenBank/DDBJ whole genome shotgun (WGS) entry which is preliminary data.</text>
</comment>
<feature type="domain" description="L-asparaginase N-terminal" evidence="4">
    <location>
        <begin position="5"/>
        <end position="190"/>
    </location>
</feature>
<dbReference type="InterPro" id="IPR006034">
    <property type="entry name" value="Asparaginase/glutaminase-like"/>
</dbReference>
<evidence type="ECO:0000313" key="7">
    <source>
        <dbReference type="Proteomes" id="UP000321638"/>
    </source>
</evidence>
<dbReference type="PIRSF" id="PIRSF500176">
    <property type="entry name" value="L_ASNase"/>
    <property type="match status" value="1"/>
</dbReference>
<feature type="binding site" evidence="3">
    <location>
        <position position="56"/>
    </location>
    <ligand>
        <name>substrate</name>
    </ligand>
</feature>
<dbReference type="InterPro" id="IPR037152">
    <property type="entry name" value="L-asparaginase_N_sf"/>
</dbReference>
<dbReference type="AlphaFoldDB" id="A0A5C8PSS3"/>
<evidence type="ECO:0000313" key="6">
    <source>
        <dbReference type="EMBL" id="TXL79433.1"/>
    </source>
</evidence>
<dbReference type="SMART" id="SM00870">
    <property type="entry name" value="Asparaginase"/>
    <property type="match status" value="1"/>
</dbReference>
<gene>
    <name evidence="6" type="ORF">FHP25_05625</name>
</gene>
<evidence type="ECO:0000259" key="4">
    <source>
        <dbReference type="Pfam" id="PF00710"/>
    </source>
</evidence>
<dbReference type="FunFam" id="3.40.50.1170:FF:000001">
    <property type="entry name" value="L-asparaginase 2"/>
    <property type="match status" value="1"/>
</dbReference>
<dbReference type="PANTHER" id="PTHR11707:SF28">
    <property type="entry name" value="60 KDA LYSOPHOSPHOLIPASE"/>
    <property type="match status" value="1"/>
</dbReference>
<dbReference type="InterPro" id="IPR027474">
    <property type="entry name" value="L-asparaginase_N"/>
</dbReference>
<dbReference type="PRINTS" id="PR00139">
    <property type="entry name" value="ASNGLNASE"/>
</dbReference>
<dbReference type="PANTHER" id="PTHR11707">
    <property type="entry name" value="L-ASPARAGINASE"/>
    <property type="match status" value="1"/>
</dbReference>
<feature type="binding site" evidence="3">
    <location>
        <begin position="89"/>
        <end position="90"/>
    </location>
    <ligand>
        <name>substrate</name>
    </ligand>
</feature>
<protein>
    <submittedName>
        <fullName evidence="6">Asparaginase</fullName>
    </submittedName>
</protein>
<dbReference type="InterPro" id="IPR036152">
    <property type="entry name" value="Asp/glu_Ase-like_sf"/>
</dbReference>
<dbReference type="Proteomes" id="UP000321638">
    <property type="component" value="Unassembled WGS sequence"/>
</dbReference>
<evidence type="ECO:0000256" key="2">
    <source>
        <dbReference type="PIRSR" id="PIRSR001220-1"/>
    </source>
</evidence>
<dbReference type="SUPFAM" id="SSF53774">
    <property type="entry name" value="Glutaminase/Asparaginase"/>
    <property type="match status" value="1"/>
</dbReference>
<comment type="similarity">
    <text evidence="1">Belongs to the asparaginase 1 family.</text>
</comment>
<dbReference type="EMBL" id="VDUZ01000005">
    <property type="protein sequence ID" value="TXL79433.1"/>
    <property type="molecule type" value="Genomic_DNA"/>
</dbReference>
<dbReference type="GO" id="GO:0004067">
    <property type="term" value="F:asparaginase activity"/>
    <property type="evidence" value="ECO:0007669"/>
    <property type="project" value="UniProtKB-UniRule"/>
</dbReference>
<dbReference type="Pfam" id="PF00710">
    <property type="entry name" value="Asparaginase"/>
    <property type="match status" value="1"/>
</dbReference>
<dbReference type="Gene3D" id="3.40.50.1170">
    <property type="entry name" value="L-asparaginase, N-terminal domain"/>
    <property type="match status" value="1"/>
</dbReference>
<keyword evidence="7" id="KW-1185">Reference proteome</keyword>
<dbReference type="OrthoDB" id="9788068at2"/>
<dbReference type="RefSeq" id="WP_147845939.1">
    <property type="nucleotide sequence ID" value="NZ_VDUZ01000005.1"/>
</dbReference>
<feature type="active site" description="O-isoaspartyl threonine intermediate" evidence="2">
    <location>
        <position position="14"/>
    </location>
</feature>
<dbReference type="Pfam" id="PF17763">
    <property type="entry name" value="Asparaginase_C"/>
    <property type="match status" value="1"/>
</dbReference>
<feature type="domain" description="Asparaginase/glutaminase C-terminal" evidence="5">
    <location>
        <begin position="222"/>
        <end position="339"/>
    </location>
</feature>
<name>A0A5C8PSS3_9HYPH</name>
<evidence type="ECO:0000256" key="3">
    <source>
        <dbReference type="PIRSR" id="PIRSR001220-2"/>
    </source>
</evidence>